<accession>A0A7G9S7C8</accession>
<dbReference type="AlphaFoldDB" id="A0A7G9S7C8"/>
<dbReference type="SMART" id="SM00953">
    <property type="entry name" value="RES"/>
    <property type="match status" value="1"/>
</dbReference>
<dbReference type="InterPro" id="IPR014914">
    <property type="entry name" value="RES_dom"/>
</dbReference>
<proteinExistence type="predicted"/>
<name>A0A7G9S7C8_9MICO</name>
<evidence type="ECO:0000313" key="2">
    <source>
        <dbReference type="EMBL" id="QNN63753.1"/>
    </source>
</evidence>
<evidence type="ECO:0000259" key="1">
    <source>
        <dbReference type="SMART" id="SM00953"/>
    </source>
</evidence>
<reference evidence="2 3" key="1">
    <citation type="submission" date="2020-08" db="EMBL/GenBank/DDBJ databases">
        <title>Genome sequence of Leucobacter denitrificans KACC 14055T.</title>
        <authorList>
            <person name="Hyun D.-W."/>
            <person name="Bae J.-W."/>
        </authorList>
    </citation>
    <scope>NUCLEOTIDE SEQUENCE [LARGE SCALE GENOMIC DNA]</scope>
    <source>
        <strain evidence="2 3">KACC 14055</strain>
    </source>
</reference>
<organism evidence="2 3">
    <name type="scientific">Leucobacter denitrificans</name>
    <dbReference type="NCBI Taxonomy" id="683042"/>
    <lineage>
        <taxon>Bacteria</taxon>
        <taxon>Bacillati</taxon>
        <taxon>Actinomycetota</taxon>
        <taxon>Actinomycetes</taxon>
        <taxon>Micrococcales</taxon>
        <taxon>Microbacteriaceae</taxon>
        <taxon>Leucobacter</taxon>
    </lineage>
</organism>
<keyword evidence="3" id="KW-1185">Reference proteome</keyword>
<sequence length="183" mass="19614">MHDPRREGNAFNPGMGSPTRFAHFYAGAGVVSSLYAAATTEAAICESLLHDTPLTGGILPIAGYATRTITALRLKRELSLAMLMGPGLRRLGVETQDIIATNGDVYDKTVLWAQAAHTAGFEGIAWMSARDNTAEAYIFFGDRVKESDLTVTDEGLGTFAPGSHGFTWLEAYCSLVNVELLLA</sequence>
<dbReference type="Proteomes" id="UP000515934">
    <property type="component" value="Chromosome"/>
</dbReference>
<evidence type="ECO:0000313" key="3">
    <source>
        <dbReference type="Proteomes" id="UP000515934"/>
    </source>
</evidence>
<feature type="domain" description="RES" evidence="1">
    <location>
        <begin position="11"/>
        <end position="152"/>
    </location>
</feature>
<protein>
    <submittedName>
        <fullName evidence="2">RES family NAD+ phosphorylase</fullName>
    </submittedName>
</protein>
<dbReference type="EMBL" id="CP060716">
    <property type="protein sequence ID" value="QNN63753.1"/>
    <property type="molecule type" value="Genomic_DNA"/>
</dbReference>
<dbReference type="Pfam" id="PF08808">
    <property type="entry name" value="RES"/>
    <property type="match status" value="1"/>
</dbReference>
<dbReference type="KEGG" id="ldn:H9L06_05595"/>
<gene>
    <name evidence="2" type="ORF">H9L06_05595</name>
</gene>
<dbReference type="RefSeq" id="WP_187556210.1">
    <property type="nucleotide sequence ID" value="NZ_CP060716.1"/>
</dbReference>